<evidence type="ECO:0000313" key="13">
    <source>
        <dbReference type="Proteomes" id="UP001054889"/>
    </source>
</evidence>
<evidence type="ECO:0000256" key="2">
    <source>
        <dbReference type="ARBA" id="ARBA00004123"/>
    </source>
</evidence>
<evidence type="ECO:0000256" key="3">
    <source>
        <dbReference type="ARBA" id="ARBA00006728"/>
    </source>
</evidence>
<evidence type="ECO:0000256" key="6">
    <source>
        <dbReference type="ARBA" id="ARBA00023015"/>
    </source>
</evidence>
<comment type="function">
    <text evidence="1 10">Aux/IAA proteins are short-lived transcriptional factors that function as repressors of early auxin response genes at low auxin concentrations.</text>
</comment>
<feature type="domain" description="PB1" evidence="11">
    <location>
        <begin position="220"/>
        <end position="315"/>
    </location>
</feature>
<organism evidence="12 13">
    <name type="scientific">Eleusine coracana subsp. coracana</name>
    <dbReference type="NCBI Taxonomy" id="191504"/>
    <lineage>
        <taxon>Eukaryota</taxon>
        <taxon>Viridiplantae</taxon>
        <taxon>Streptophyta</taxon>
        <taxon>Embryophyta</taxon>
        <taxon>Tracheophyta</taxon>
        <taxon>Spermatophyta</taxon>
        <taxon>Magnoliopsida</taxon>
        <taxon>Liliopsida</taxon>
        <taxon>Poales</taxon>
        <taxon>Poaceae</taxon>
        <taxon>PACMAD clade</taxon>
        <taxon>Chloridoideae</taxon>
        <taxon>Cynodonteae</taxon>
        <taxon>Eleusininae</taxon>
        <taxon>Eleusine</taxon>
    </lineage>
</organism>
<gene>
    <name evidence="12" type="primary">ga11452</name>
    <name evidence="12" type="ORF">PR202_ga11452</name>
</gene>
<dbReference type="GO" id="GO:0006355">
    <property type="term" value="P:regulation of DNA-templated transcription"/>
    <property type="evidence" value="ECO:0007669"/>
    <property type="project" value="InterPro"/>
</dbReference>
<dbReference type="Pfam" id="PF02309">
    <property type="entry name" value="AUX_IAA"/>
    <property type="match status" value="2"/>
</dbReference>
<comment type="caution">
    <text evidence="12">The sequence shown here is derived from an EMBL/GenBank/DDBJ whole genome shotgun (WGS) entry which is preliminary data.</text>
</comment>
<dbReference type="Proteomes" id="UP001054889">
    <property type="component" value="Unassembled WGS sequence"/>
</dbReference>
<evidence type="ECO:0000259" key="11">
    <source>
        <dbReference type="PROSITE" id="PS51745"/>
    </source>
</evidence>
<evidence type="ECO:0000256" key="1">
    <source>
        <dbReference type="ARBA" id="ARBA00002159"/>
    </source>
</evidence>
<evidence type="ECO:0000313" key="12">
    <source>
        <dbReference type="EMBL" id="GJM94775.1"/>
    </source>
</evidence>
<evidence type="ECO:0000256" key="4">
    <source>
        <dbReference type="ARBA" id="ARBA00011726"/>
    </source>
</evidence>
<reference evidence="12" key="1">
    <citation type="journal article" date="2018" name="DNA Res.">
        <title>Multiple hybrid de novo genome assembly of finger millet, an orphan allotetraploid crop.</title>
        <authorList>
            <person name="Hatakeyama M."/>
            <person name="Aluri S."/>
            <person name="Balachadran M.T."/>
            <person name="Sivarajan S.R."/>
            <person name="Patrignani A."/>
            <person name="Gruter S."/>
            <person name="Poveda L."/>
            <person name="Shimizu-Inatsugi R."/>
            <person name="Baeten J."/>
            <person name="Francoijs K.J."/>
            <person name="Nataraja K.N."/>
            <person name="Reddy Y.A.N."/>
            <person name="Phadnis S."/>
            <person name="Ravikumar R.L."/>
            <person name="Schlapbach R."/>
            <person name="Sreeman S.M."/>
            <person name="Shimizu K.K."/>
        </authorList>
    </citation>
    <scope>NUCLEOTIDE SEQUENCE</scope>
</reference>
<comment type="subunit">
    <text evidence="4 10">Homodimers and heterodimers.</text>
</comment>
<dbReference type="Gene3D" id="3.10.20.90">
    <property type="entry name" value="Phosphatidylinositol 3-kinase Catalytic Subunit, Chain A, domain 1"/>
    <property type="match status" value="2"/>
</dbReference>
<dbReference type="PROSITE" id="PS51745">
    <property type="entry name" value="PB1"/>
    <property type="match status" value="1"/>
</dbReference>
<comment type="similarity">
    <text evidence="3 10">Belongs to the Aux/IAA family.</text>
</comment>
<keyword evidence="6 10" id="KW-0805">Transcription regulation</keyword>
<dbReference type="GO" id="GO:0005634">
    <property type="term" value="C:nucleus"/>
    <property type="evidence" value="ECO:0007669"/>
    <property type="project" value="UniProtKB-SubCell"/>
</dbReference>
<dbReference type="PANTHER" id="PTHR31734:SF34">
    <property type="entry name" value="AUXIN-RESPONSIVE PROTEIN IAA15"/>
    <property type="match status" value="1"/>
</dbReference>
<dbReference type="AlphaFoldDB" id="A0AAV5C9J5"/>
<dbReference type="EMBL" id="BQKI01000005">
    <property type="protein sequence ID" value="GJM94775.1"/>
    <property type="molecule type" value="Genomic_DNA"/>
</dbReference>
<comment type="subcellular location">
    <subcellularLocation>
        <location evidence="2 10">Nucleus</location>
    </subcellularLocation>
</comment>
<evidence type="ECO:0000256" key="7">
    <source>
        <dbReference type="ARBA" id="ARBA00023163"/>
    </source>
</evidence>
<evidence type="ECO:0000256" key="10">
    <source>
        <dbReference type="RuleBase" id="RU004549"/>
    </source>
</evidence>
<dbReference type="GO" id="GO:0009734">
    <property type="term" value="P:auxin-activated signaling pathway"/>
    <property type="evidence" value="ECO:0007669"/>
    <property type="project" value="UniProtKB-UniRule"/>
</dbReference>
<keyword evidence="7 10" id="KW-0804">Transcription</keyword>
<dbReference type="PANTHER" id="PTHR31734">
    <property type="entry name" value="AUXIN-RESPONSIVE PROTEIN IAA17"/>
    <property type="match status" value="1"/>
</dbReference>
<accession>A0AAV5C9J5</accession>
<proteinExistence type="inferred from homology"/>
<evidence type="ECO:0000256" key="8">
    <source>
        <dbReference type="ARBA" id="ARBA00023242"/>
    </source>
</evidence>
<keyword evidence="8 10" id="KW-0539">Nucleus</keyword>
<evidence type="ECO:0000256" key="5">
    <source>
        <dbReference type="ARBA" id="ARBA00022491"/>
    </source>
</evidence>
<reference evidence="12" key="2">
    <citation type="submission" date="2021-12" db="EMBL/GenBank/DDBJ databases">
        <title>Resequencing data analysis of finger millet.</title>
        <authorList>
            <person name="Hatakeyama M."/>
            <person name="Aluri S."/>
            <person name="Balachadran M.T."/>
            <person name="Sivarajan S.R."/>
            <person name="Poveda L."/>
            <person name="Shimizu-Inatsugi R."/>
            <person name="Schlapbach R."/>
            <person name="Sreeman S.M."/>
            <person name="Shimizu K.K."/>
        </authorList>
    </citation>
    <scope>NUCLEOTIDE SEQUENCE</scope>
</reference>
<name>A0AAV5C9J5_ELECO</name>
<evidence type="ECO:0000256" key="9">
    <source>
        <dbReference type="ARBA" id="ARBA00023294"/>
    </source>
</evidence>
<dbReference type="InterPro" id="IPR033389">
    <property type="entry name" value="AUX/IAA_dom"/>
</dbReference>
<protein>
    <recommendedName>
        <fullName evidence="10">Auxin-responsive protein</fullName>
    </recommendedName>
</protein>
<dbReference type="SUPFAM" id="SSF54277">
    <property type="entry name" value="CAD &amp; PB1 domains"/>
    <property type="match status" value="2"/>
</dbReference>
<keyword evidence="13" id="KW-1185">Reference proteome</keyword>
<keyword evidence="5 10" id="KW-0678">Repressor</keyword>
<dbReference type="InterPro" id="IPR053793">
    <property type="entry name" value="PB1-like"/>
</dbReference>
<dbReference type="InterPro" id="IPR003311">
    <property type="entry name" value="AUX_IAA"/>
</dbReference>
<keyword evidence="9 10" id="KW-0927">Auxin signaling pathway</keyword>
<sequence>MTPGHNRRTAIERDSWDTASWRDSTPDFLPLAPNFCPQTRTPGASSSRWPSPALEAYAGYGQLLAALQDKFPSHFTVRKAGKNEEMKLVDVVSGAEYVPTYEDKDGDWMLVGDLPWRMFVESCQRVRLVKSSEAVKFEDALTLRLGLPGSSSDTNHKRASTSDPYLRLGPPAATPAAASSDAALILCPPPAGSDAAPVPKAPLVGWPPVRRIRLIAVARGKFVKVAVAGAPYQCRVSLEAYAGYDQLLAALQDKFTSPQFCIRKAENEETKLVDVVSGTEYVLTYEDKKGDSMLLGDVPWRMFVESCQRLRLMKSSEAVEAVNICMCSHSSEL</sequence>